<keyword evidence="7" id="KW-0732">Signal</keyword>
<evidence type="ECO:0000256" key="1">
    <source>
        <dbReference type="ARBA" id="ARBA00022559"/>
    </source>
</evidence>
<dbReference type="InterPro" id="IPR010255">
    <property type="entry name" value="Haem_peroxidase_sf"/>
</dbReference>
<gene>
    <name evidence="9" type="ORF">BXZ70DRAFT_891057</name>
</gene>
<feature type="domain" description="Plant heme peroxidase family profile" evidence="8">
    <location>
        <begin position="140"/>
        <end position="348"/>
    </location>
</feature>
<evidence type="ECO:0000256" key="7">
    <source>
        <dbReference type="RuleBase" id="RU363051"/>
    </source>
</evidence>
<feature type="chain" id="PRO_5035489290" description="Peroxidase" evidence="7">
    <location>
        <begin position="24"/>
        <end position="551"/>
    </location>
</feature>
<keyword evidence="5" id="KW-0408">Iron</keyword>
<evidence type="ECO:0000313" key="9">
    <source>
        <dbReference type="EMBL" id="KAH8102130.1"/>
    </source>
</evidence>
<dbReference type="PROSITE" id="PS50873">
    <property type="entry name" value="PEROXIDASE_4"/>
    <property type="match status" value="1"/>
</dbReference>
<dbReference type="OrthoDB" id="2144714at2759"/>
<keyword evidence="3" id="KW-0479">Metal-binding</keyword>
<comment type="caution">
    <text evidence="9">The sequence shown here is derived from an EMBL/GenBank/DDBJ whole genome shotgun (WGS) entry which is preliminary data.</text>
</comment>
<dbReference type="GO" id="GO:0034599">
    <property type="term" value="P:cellular response to oxidative stress"/>
    <property type="evidence" value="ECO:0007669"/>
    <property type="project" value="InterPro"/>
</dbReference>
<dbReference type="GO" id="GO:0000302">
    <property type="term" value="P:response to reactive oxygen species"/>
    <property type="evidence" value="ECO:0007669"/>
    <property type="project" value="TreeGrafter"/>
</dbReference>
<evidence type="ECO:0000256" key="2">
    <source>
        <dbReference type="ARBA" id="ARBA00022617"/>
    </source>
</evidence>
<dbReference type="InterPro" id="IPR044831">
    <property type="entry name" value="Ccp1-like"/>
</dbReference>
<evidence type="ECO:0000256" key="4">
    <source>
        <dbReference type="ARBA" id="ARBA00023002"/>
    </source>
</evidence>
<proteinExistence type="inferred from homology"/>
<dbReference type="EMBL" id="JAEVFJ010000010">
    <property type="protein sequence ID" value="KAH8102130.1"/>
    <property type="molecule type" value="Genomic_DNA"/>
</dbReference>
<reference evidence="9" key="1">
    <citation type="journal article" date="2021" name="New Phytol.">
        <title>Evolutionary innovations through gain and loss of genes in the ectomycorrhizal Boletales.</title>
        <authorList>
            <person name="Wu G."/>
            <person name="Miyauchi S."/>
            <person name="Morin E."/>
            <person name="Kuo A."/>
            <person name="Drula E."/>
            <person name="Varga T."/>
            <person name="Kohler A."/>
            <person name="Feng B."/>
            <person name="Cao Y."/>
            <person name="Lipzen A."/>
            <person name="Daum C."/>
            <person name="Hundley H."/>
            <person name="Pangilinan J."/>
            <person name="Johnson J."/>
            <person name="Barry K."/>
            <person name="LaButti K."/>
            <person name="Ng V."/>
            <person name="Ahrendt S."/>
            <person name="Min B."/>
            <person name="Choi I.G."/>
            <person name="Park H."/>
            <person name="Plett J.M."/>
            <person name="Magnuson J."/>
            <person name="Spatafora J.W."/>
            <person name="Nagy L.G."/>
            <person name="Henrissat B."/>
            <person name="Grigoriev I.V."/>
            <person name="Yang Z.L."/>
            <person name="Xu J."/>
            <person name="Martin F.M."/>
        </authorList>
    </citation>
    <scope>NUCLEOTIDE SEQUENCE</scope>
    <source>
        <strain evidence="9">KKN 215</strain>
    </source>
</reference>
<dbReference type="InterPro" id="IPR002016">
    <property type="entry name" value="Haem_peroxidase"/>
</dbReference>
<evidence type="ECO:0000313" key="10">
    <source>
        <dbReference type="Proteomes" id="UP000813824"/>
    </source>
</evidence>
<dbReference type="PANTHER" id="PTHR31356">
    <property type="entry name" value="THYLAKOID LUMENAL 29 KDA PROTEIN, CHLOROPLASTIC-RELATED"/>
    <property type="match status" value="1"/>
</dbReference>
<evidence type="ECO:0000256" key="3">
    <source>
        <dbReference type="ARBA" id="ARBA00022723"/>
    </source>
</evidence>
<dbReference type="PANTHER" id="PTHR31356:SF53">
    <property type="entry name" value="HEME PEROXIDASE"/>
    <property type="match status" value="1"/>
</dbReference>
<evidence type="ECO:0000256" key="6">
    <source>
        <dbReference type="RuleBase" id="RU004241"/>
    </source>
</evidence>
<evidence type="ECO:0000256" key="5">
    <source>
        <dbReference type="ARBA" id="ARBA00023004"/>
    </source>
</evidence>
<dbReference type="Proteomes" id="UP000813824">
    <property type="component" value="Unassembled WGS sequence"/>
</dbReference>
<keyword evidence="2" id="KW-0349">Heme</keyword>
<keyword evidence="10" id="KW-1185">Reference proteome</keyword>
<organism evidence="9 10">
    <name type="scientific">Cristinia sonorae</name>
    <dbReference type="NCBI Taxonomy" id="1940300"/>
    <lineage>
        <taxon>Eukaryota</taxon>
        <taxon>Fungi</taxon>
        <taxon>Dikarya</taxon>
        <taxon>Basidiomycota</taxon>
        <taxon>Agaricomycotina</taxon>
        <taxon>Agaricomycetes</taxon>
        <taxon>Agaricomycetidae</taxon>
        <taxon>Agaricales</taxon>
        <taxon>Pleurotineae</taxon>
        <taxon>Stephanosporaceae</taxon>
        <taxon>Cristinia</taxon>
    </lineage>
</organism>
<evidence type="ECO:0000259" key="8">
    <source>
        <dbReference type="PROSITE" id="PS50873"/>
    </source>
</evidence>
<accession>A0A8K0US59</accession>
<dbReference type="PRINTS" id="PR00458">
    <property type="entry name" value="PEROXIDASE"/>
</dbReference>
<dbReference type="GO" id="GO:0046872">
    <property type="term" value="F:metal ion binding"/>
    <property type="evidence" value="ECO:0007669"/>
    <property type="project" value="UniProtKB-UniRule"/>
</dbReference>
<dbReference type="Pfam" id="PF00141">
    <property type="entry name" value="peroxidase"/>
    <property type="match status" value="1"/>
</dbReference>
<dbReference type="AlphaFoldDB" id="A0A8K0US59"/>
<dbReference type="GO" id="GO:0042744">
    <property type="term" value="P:hydrogen peroxide catabolic process"/>
    <property type="evidence" value="ECO:0007669"/>
    <property type="project" value="TreeGrafter"/>
</dbReference>
<dbReference type="EC" id="1.11.1.-" evidence="7"/>
<dbReference type="GO" id="GO:0004601">
    <property type="term" value="F:peroxidase activity"/>
    <property type="evidence" value="ECO:0007669"/>
    <property type="project" value="UniProtKB-KW"/>
</dbReference>
<dbReference type="SUPFAM" id="SSF48113">
    <property type="entry name" value="Heme-dependent peroxidases"/>
    <property type="match status" value="1"/>
</dbReference>
<keyword evidence="1 7" id="KW-0575">Peroxidase</keyword>
<comment type="similarity">
    <text evidence="6">Belongs to the peroxidase family.</text>
</comment>
<dbReference type="Gene3D" id="1.10.420.10">
    <property type="entry name" value="Peroxidase, domain 2"/>
    <property type="match status" value="1"/>
</dbReference>
<dbReference type="GO" id="GO:0020037">
    <property type="term" value="F:heme binding"/>
    <property type="evidence" value="ECO:0007669"/>
    <property type="project" value="UniProtKB-UniRule"/>
</dbReference>
<feature type="signal peptide" evidence="7">
    <location>
        <begin position="1"/>
        <end position="23"/>
    </location>
</feature>
<keyword evidence="4 7" id="KW-0560">Oxidoreductase</keyword>
<name>A0A8K0US59_9AGAR</name>
<protein>
    <recommendedName>
        <fullName evidence="7">Peroxidase</fullName>
        <ecNumber evidence="7">1.11.1.-</ecNumber>
    </recommendedName>
</protein>
<dbReference type="Gene3D" id="1.10.520.10">
    <property type="match status" value="1"/>
</dbReference>
<sequence>MKTSTRTTWTVLLTHVFTFTLFADSVVVKADKYPDPLVYELDHNLYDREGYGKTLLSATVLQNCSFFSFGAGGNSGRNNAADWIRTAFHDMATYNVMDGTGGLDASIRFSAEMSRAENPGDGFQNTLTFIAPVSVRRYFSMADNIAMAAVTGFELCGGPKIAYRGGRLDASEPNAPGVPEPQQGIEEHISNFARQGFTKEEMIGLVACGHSFGGVQHITFPDIVPPMNDPTNLSGNAKFDTTFEKFDNKIATEYIDGTTKNPLVVGHNDTTNSDLRIFSSDGNRTMARFSKNPAVFRNTCAELFARMIDTVPKGVTLTQVIKPIEVKPDGFGLVWVGNGKIAVKGELRLWDTPIPPEVTMKWKARDKKGPEFSVPLSHNVTHVTFPHIPDTPGLQSRWYDLPQPLFLNANESISTFWFEIKRSDSSTKVANLNGAGYSLQDVIMLSNSTSQFWNGKDMVWNMTFAVRADVKPSRIYFGFDTFVNGAPTVVEVDVSPSNATTTAAAAVDGYILWNTQFVRTRQMLSTYTVAAVVGDRTYETDPNVSLFVPVG</sequence>